<sequence length="164" mass="18891">MKIKGTLLLLMLVFSSQVFADRFRVLGVQEALLSSKAAEDFRASMEREFAAEERALIELERQAVAVRDRIQQNQGLIPDQEMEQLHLQFQKAFTEYQTRGEAMAEKQIEREQEFLSSMRPKLDQAIRSLIENENIDVVFAKQATVYASGTIDITPRVIEILNRQ</sequence>
<dbReference type="PANTHER" id="PTHR35089:SF1">
    <property type="entry name" value="CHAPERONE PROTEIN SKP"/>
    <property type="match status" value="1"/>
</dbReference>
<feature type="coiled-coil region" evidence="3">
    <location>
        <begin position="42"/>
        <end position="69"/>
    </location>
</feature>
<dbReference type="Pfam" id="PF03938">
    <property type="entry name" value="OmpH"/>
    <property type="match status" value="1"/>
</dbReference>
<dbReference type="EMBL" id="QKRX01000012">
    <property type="protein sequence ID" value="RAU17160.1"/>
    <property type="molecule type" value="Genomic_DNA"/>
</dbReference>
<dbReference type="SMART" id="SM00935">
    <property type="entry name" value="OmpH"/>
    <property type="match status" value="1"/>
</dbReference>
<dbReference type="GO" id="GO:0005829">
    <property type="term" value="C:cytosol"/>
    <property type="evidence" value="ECO:0007669"/>
    <property type="project" value="TreeGrafter"/>
</dbReference>
<evidence type="ECO:0000313" key="4">
    <source>
        <dbReference type="EMBL" id="RAU17160.1"/>
    </source>
</evidence>
<dbReference type="RefSeq" id="WP_112160062.1">
    <property type="nucleotide sequence ID" value="NZ_QKRX01000012.1"/>
</dbReference>
<accession>A0A364NJG1</accession>
<dbReference type="Gene3D" id="3.30.910.20">
    <property type="entry name" value="Skp domain"/>
    <property type="match status" value="1"/>
</dbReference>
<dbReference type="InterPro" id="IPR024930">
    <property type="entry name" value="Skp_dom_sf"/>
</dbReference>
<reference evidence="4 5" key="1">
    <citation type="submission" date="2018-06" db="EMBL/GenBank/DDBJ databases">
        <title>Nitrincola tibetense sp. nov., isolated from Lake XuguoCo on Tibetan Plateau.</title>
        <authorList>
            <person name="Xing P."/>
        </authorList>
    </citation>
    <scope>NUCLEOTIDE SEQUENCE [LARGE SCALE GENOMIC DNA]</scope>
    <source>
        <strain evidence="5">xg18</strain>
    </source>
</reference>
<evidence type="ECO:0000256" key="2">
    <source>
        <dbReference type="ARBA" id="ARBA00022729"/>
    </source>
</evidence>
<organism evidence="4 5">
    <name type="scientific">Nitrincola tibetensis</name>
    <dbReference type="NCBI Taxonomy" id="2219697"/>
    <lineage>
        <taxon>Bacteria</taxon>
        <taxon>Pseudomonadati</taxon>
        <taxon>Pseudomonadota</taxon>
        <taxon>Gammaproteobacteria</taxon>
        <taxon>Oceanospirillales</taxon>
        <taxon>Oceanospirillaceae</taxon>
        <taxon>Nitrincola</taxon>
    </lineage>
</organism>
<comment type="caution">
    <text evidence="4">The sequence shown here is derived from an EMBL/GenBank/DDBJ whole genome shotgun (WGS) entry which is preliminary data.</text>
</comment>
<dbReference type="GO" id="GO:0051082">
    <property type="term" value="F:unfolded protein binding"/>
    <property type="evidence" value="ECO:0007669"/>
    <property type="project" value="InterPro"/>
</dbReference>
<gene>
    <name evidence="4" type="ORF">DN062_14745</name>
</gene>
<keyword evidence="3" id="KW-0175">Coiled coil</keyword>
<dbReference type="PANTHER" id="PTHR35089">
    <property type="entry name" value="CHAPERONE PROTEIN SKP"/>
    <property type="match status" value="1"/>
</dbReference>
<proteinExistence type="inferred from homology"/>
<dbReference type="Proteomes" id="UP000250744">
    <property type="component" value="Unassembled WGS sequence"/>
</dbReference>
<name>A0A364NJG1_9GAMM</name>
<dbReference type="SUPFAM" id="SSF111384">
    <property type="entry name" value="OmpH-like"/>
    <property type="match status" value="1"/>
</dbReference>
<evidence type="ECO:0000313" key="5">
    <source>
        <dbReference type="Proteomes" id="UP000250744"/>
    </source>
</evidence>
<dbReference type="OrthoDB" id="5702594at2"/>
<protein>
    <submittedName>
        <fullName evidence="4">OmpH family outer membrane protein</fullName>
    </submittedName>
</protein>
<comment type="similarity">
    <text evidence="1">Belongs to the Skp family.</text>
</comment>
<dbReference type="InterPro" id="IPR005632">
    <property type="entry name" value="Chaperone_Skp"/>
</dbReference>
<dbReference type="AlphaFoldDB" id="A0A364NJG1"/>
<evidence type="ECO:0000256" key="3">
    <source>
        <dbReference type="SAM" id="Coils"/>
    </source>
</evidence>
<dbReference type="GO" id="GO:0050821">
    <property type="term" value="P:protein stabilization"/>
    <property type="evidence" value="ECO:0007669"/>
    <property type="project" value="TreeGrafter"/>
</dbReference>
<keyword evidence="5" id="KW-1185">Reference proteome</keyword>
<evidence type="ECO:0000256" key="1">
    <source>
        <dbReference type="ARBA" id="ARBA00009091"/>
    </source>
</evidence>
<keyword evidence="2" id="KW-0732">Signal</keyword>